<accession>A0A8H7Z0W4</accession>
<protein>
    <submittedName>
        <fullName evidence="1">Uncharacterized protein</fullName>
    </submittedName>
</protein>
<evidence type="ECO:0000313" key="2">
    <source>
        <dbReference type="Proteomes" id="UP000670092"/>
    </source>
</evidence>
<reference evidence="1 2" key="1">
    <citation type="submission" date="2021-01" db="EMBL/GenBank/DDBJ databases">
        <title>Chromosome-level genome assembly of a human fungal pathogen reveals clustering of transcriptionally co-regulated genes.</title>
        <authorList>
            <person name="Voorhies M."/>
            <person name="Cohen S."/>
            <person name="Shea T.P."/>
            <person name="Petrus S."/>
            <person name="Munoz J.F."/>
            <person name="Poplawski S."/>
            <person name="Goldman W.E."/>
            <person name="Michael T."/>
            <person name="Cuomo C.A."/>
            <person name="Sil A."/>
            <person name="Beyhan S."/>
        </authorList>
    </citation>
    <scope>NUCLEOTIDE SEQUENCE [LARGE SCALE GENOMIC DNA]</scope>
    <source>
        <strain evidence="1 2">G184AR</strain>
    </source>
</reference>
<dbReference type="Proteomes" id="UP000670092">
    <property type="component" value="Unassembled WGS sequence"/>
</dbReference>
<evidence type="ECO:0000313" key="1">
    <source>
        <dbReference type="EMBL" id="KAG5300023.1"/>
    </source>
</evidence>
<comment type="caution">
    <text evidence="1">The sequence shown here is derived from an EMBL/GenBank/DDBJ whole genome shotgun (WGS) entry which is preliminary data.</text>
</comment>
<sequence length="64" mass="7356">MPARVWRVAHRDLFIESERAPALSMRYSIAETIGACPLLPYTLLVQPAGLYRCSQHRRVESPHH</sequence>
<dbReference type="EMBL" id="JAEVHI010000002">
    <property type="protein sequence ID" value="KAG5300023.1"/>
    <property type="molecule type" value="Genomic_DNA"/>
</dbReference>
<dbReference type="VEuPathDB" id="FungiDB:I7I52_10533"/>
<proteinExistence type="predicted"/>
<gene>
    <name evidence="1" type="ORF">I7I52_10533</name>
</gene>
<name>A0A8H7Z0W4_AJECA</name>
<dbReference type="AlphaFoldDB" id="A0A8H7Z0W4"/>
<organism evidence="1 2">
    <name type="scientific">Ajellomyces capsulatus</name>
    <name type="common">Darling's disease fungus</name>
    <name type="synonym">Histoplasma capsulatum</name>
    <dbReference type="NCBI Taxonomy" id="5037"/>
    <lineage>
        <taxon>Eukaryota</taxon>
        <taxon>Fungi</taxon>
        <taxon>Dikarya</taxon>
        <taxon>Ascomycota</taxon>
        <taxon>Pezizomycotina</taxon>
        <taxon>Eurotiomycetes</taxon>
        <taxon>Eurotiomycetidae</taxon>
        <taxon>Onygenales</taxon>
        <taxon>Ajellomycetaceae</taxon>
        <taxon>Histoplasma</taxon>
    </lineage>
</organism>